<gene>
    <name evidence="1" type="ORF">FNF31_04417</name>
</gene>
<name>A0A5A8D8L3_CAFRO</name>
<organism evidence="1 2">
    <name type="scientific">Cafeteria roenbergensis</name>
    <name type="common">Marine flagellate</name>
    <dbReference type="NCBI Taxonomy" id="33653"/>
    <lineage>
        <taxon>Eukaryota</taxon>
        <taxon>Sar</taxon>
        <taxon>Stramenopiles</taxon>
        <taxon>Bigyra</taxon>
        <taxon>Opalozoa</taxon>
        <taxon>Bicosoecida</taxon>
        <taxon>Cafeteriaceae</taxon>
        <taxon>Cafeteria</taxon>
    </lineage>
</organism>
<accession>A0A5A8D8L3</accession>
<dbReference type="EMBL" id="VLTM01000046">
    <property type="protein sequence ID" value="KAA0160251.1"/>
    <property type="molecule type" value="Genomic_DNA"/>
</dbReference>
<evidence type="ECO:0000313" key="2">
    <source>
        <dbReference type="Proteomes" id="UP000325113"/>
    </source>
</evidence>
<evidence type="ECO:0000313" key="1">
    <source>
        <dbReference type="EMBL" id="KAA0160251.1"/>
    </source>
</evidence>
<sequence length="476" mass="50990">MSSRDLSHDEEAELLRGAVGDAAQTLWAAELLCRPAVLAALRQRRIRVVVDVFKREHVGTARHIQLLSMWVGPRPSFATADTMDEYGWATQFGPAPAYCAAAGMSAPPPEVEGVATAGSATALLAVDKALCDARGFDAARRDRAVTSVRWDKQLFDTSVIGEALDSVRGAWAESMLDPYWTASALPGSEDGPAADAAAAPACLSPADMAPAVSARTANALDVLREASNAAQRIGHMYRMSGSLSDARRKLKAFEKAKAGNELTEKVVAKREHRLGDAKGKAMLAMKQACSAACGCDALAEAAAGAGLEWPPDVWDDSLDALVEAIPEAVRSEDRLLVSRIMSDGKWSLQPPATQALSIGSPRRMAELLRFGPAAARGLERLSPWFAREAAEPAAQEREQHPCGLSVAAHRRCSAIVRGFRKAFLDAFADDLTHVPRGFLDSSETAERREDWALELRTAAEKGWHPDFGDAVPSSAQ</sequence>
<proteinExistence type="predicted"/>
<dbReference type="AlphaFoldDB" id="A0A5A8D8L3"/>
<protein>
    <submittedName>
        <fullName evidence="1">Uncharacterized protein</fullName>
    </submittedName>
</protein>
<comment type="caution">
    <text evidence="1">The sequence shown here is derived from an EMBL/GenBank/DDBJ whole genome shotgun (WGS) entry which is preliminary data.</text>
</comment>
<reference evidence="1 2" key="1">
    <citation type="submission" date="2019-07" db="EMBL/GenBank/DDBJ databases">
        <title>Genomes of Cafeteria roenbergensis.</title>
        <authorList>
            <person name="Fischer M.G."/>
            <person name="Hackl T."/>
            <person name="Roman M."/>
        </authorList>
    </citation>
    <scope>NUCLEOTIDE SEQUENCE [LARGE SCALE GENOMIC DNA]</scope>
    <source>
        <strain evidence="1 2">Cflag</strain>
    </source>
</reference>
<dbReference type="Proteomes" id="UP000325113">
    <property type="component" value="Unassembled WGS sequence"/>
</dbReference>